<dbReference type="InterPro" id="IPR007471">
    <property type="entry name" value="N-end_Aminoacyl_Trfase_N"/>
</dbReference>
<evidence type="ECO:0000313" key="2">
    <source>
        <dbReference type="EMBL" id="CAD8113516.1"/>
    </source>
</evidence>
<dbReference type="AlphaFoldDB" id="A0A8S1QDU2"/>
<name>A0A8S1QDU2_9CILI</name>
<evidence type="ECO:0000259" key="1">
    <source>
        <dbReference type="Pfam" id="PF04376"/>
    </source>
</evidence>
<gene>
    <name evidence="2" type="ORF">PSON_ATCC_30995.1.T1030160</name>
</gene>
<sequence>MASININTVNIEQQGFCLCCKQLTANGTILQIQNFSDSLYTQLQENSWRKSGQLFYHSNPKSCCQQIVCKVPVCQYSSSKKCLKALKKLTQECFDSEPIKQSIYSNLLQYVDIQRPAQETLQTKKAFQNFLLSLSQRLQFTSLNKNGFREHSHDLLKQHVLSLNNELHMQVKVDKKNYLHFKWPSDFVALLKKQKRSNLVIVTKQTIYDEEAHHLFNENYFQVSKHSYEKMFCDSSSNMIKYYCDSQLSAVSYVEFRSNSLHRLSFHYTQQIKEINRIAIDYEIKWAQQLNLNNYYYIKTGQNIENQNKVINDEIIDENYPIFKGSKMIQIKQLRSIYQKYLIELLTKMNSIMGPQLFKLFIFKYE</sequence>
<accession>A0A8S1QDU2</accession>
<comment type="caution">
    <text evidence="2">The sequence shown here is derived from an EMBL/GenBank/DDBJ whole genome shotgun (WGS) entry which is preliminary data.</text>
</comment>
<evidence type="ECO:0000313" key="3">
    <source>
        <dbReference type="Proteomes" id="UP000692954"/>
    </source>
</evidence>
<dbReference type="OrthoDB" id="286844at2759"/>
<feature type="domain" description="N-end aminoacyl transferase N-terminal" evidence="1">
    <location>
        <begin position="20"/>
        <end position="81"/>
    </location>
</feature>
<reference evidence="2" key="1">
    <citation type="submission" date="2021-01" db="EMBL/GenBank/DDBJ databases">
        <authorList>
            <consortium name="Genoscope - CEA"/>
            <person name="William W."/>
        </authorList>
    </citation>
    <scope>NUCLEOTIDE SEQUENCE</scope>
</reference>
<dbReference type="Proteomes" id="UP000692954">
    <property type="component" value="Unassembled WGS sequence"/>
</dbReference>
<keyword evidence="3" id="KW-1185">Reference proteome</keyword>
<proteinExistence type="predicted"/>
<organism evidence="2 3">
    <name type="scientific">Paramecium sonneborni</name>
    <dbReference type="NCBI Taxonomy" id="65129"/>
    <lineage>
        <taxon>Eukaryota</taxon>
        <taxon>Sar</taxon>
        <taxon>Alveolata</taxon>
        <taxon>Ciliophora</taxon>
        <taxon>Intramacronucleata</taxon>
        <taxon>Oligohymenophorea</taxon>
        <taxon>Peniculida</taxon>
        <taxon>Parameciidae</taxon>
        <taxon>Paramecium</taxon>
    </lineage>
</organism>
<dbReference type="EMBL" id="CAJJDN010000103">
    <property type="protein sequence ID" value="CAD8113516.1"/>
    <property type="molecule type" value="Genomic_DNA"/>
</dbReference>
<dbReference type="Pfam" id="PF04376">
    <property type="entry name" value="ATE_N"/>
    <property type="match status" value="1"/>
</dbReference>
<protein>
    <recommendedName>
        <fullName evidence="1">N-end aminoacyl transferase N-terminal domain-containing protein</fullName>
    </recommendedName>
</protein>
<dbReference type="GO" id="GO:0004057">
    <property type="term" value="F:arginyl-tRNA--protein transferase activity"/>
    <property type="evidence" value="ECO:0007669"/>
    <property type="project" value="InterPro"/>
</dbReference>